<evidence type="ECO:0000313" key="4">
    <source>
        <dbReference type="Proteomes" id="UP000009328"/>
    </source>
</evidence>
<accession>K0KHV1</accession>
<reference evidence="3 4" key="1">
    <citation type="journal article" date="2012" name="Eukaryot. Cell">
        <title>Draft genome sequence of Wickerhamomyces ciferrii NRRL Y-1031 F-60-10.</title>
        <authorList>
            <person name="Schneider J."/>
            <person name="Andrea H."/>
            <person name="Blom J."/>
            <person name="Jaenicke S."/>
            <person name="Ruckert C."/>
            <person name="Schorsch C."/>
            <person name="Szczepanowski R."/>
            <person name="Farwick M."/>
            <person name="Goesmann A."/>
            <person name="Puhler A."/>
            <person name="Schaffer S."/>
            <person name="Tauch A."/>
            <person name="Kohler T."/>
            <person name="Brinkrolf K."/>
        </authorList>
    </citation>
    <scope>NUCLEOTIDE SEQUENCE [LARGE SCALE GENOMIC DNA]</scope>
    <source>
        <strain evidence="4">ATCC 14091 / BCRC 22168 / CBS 111 / JCM 3599 / NBRC 0793 / NRRL Y-1031 F-60-10</strain>
    </source>
</reference>
<dbReference type="PANTHER" id="PTHR12732:SF0">
    <property type="entry name" value="PCI DOMAIN-CONTAINING PROTEIN 2"/>
    <property type="match status" value="1"/>
</dbReference>
<keyword evidence="4" id="KW-1185">Reference proteome</keyword>
<dbReference type="InterPro" id="IPR000717">
    <property type="entry name" value="PCI_dom"/>
</dbReference>
<dbReference type="FunCoup" id="K0KHV1">
    <property type="interactions" value="918"/>
</dbReference>
<dbReference type="EMBL" id="CAIF01000049">
    <property type="protein sequence ID" value="CCH42596.1"/>
    <property type="molecule type" value="Genomic_DNA"/>
</dbReference>
<dbReference type="Pfam" id="PF01399">
    <property type="entry name" value="PCI"/>
    <property type="match status" value="1"/>
</dbReference>
<gene>
    <name evidence="3" type="ORF">BN7_2140</name>
</gene>
<feature type="domain" description="PCI" evidence="2">
    <location>
        <begin position="215"/>
        <end position="414"/>
    </location>
</feature>
<dbReference type="PANTHER" id="PTHR12732">
    <property type="entry name" value="UNCHARACTERIZED PROTEASOME COMPONENT REGION PCI-CONTAINING"/>
    <property type="match status" value="1"/>
</dbReference>
<evidence type="ECO:0000259" key="2">
    <source>
        <dbReference type="PROSITE" id="PS50250"/>
    </source>
</evidence>
<comment type="caution">
    <text evidence="3">The sequence shown here is derived from an EMBL/GenBank/DDBJ whole genome shotgun (WGS) entry which is preliminary data.</text>
</comment>
<protein>
    <submittedName>
        <fullName evidence="3">PCI domain-containing protein 2</fullName>
    </submittedName>
</protein>
<evidence type="ECO:0000313" key="3">
    <source>
        <dbReference type="EMBL" id="CCH42596.1"/>
    </source>
</evidence>
<dbReference type="AlphaFoldDB" id="K0KHV1"/>
<dbReference type="GO" id="GO:0003723">
    <property type="term" value="F:RNA binding"/>
    <property type="evidence" value="ECO:0007669"/>
    <property type="project" value="InterPro"/>
</dbReference>
<evidence type="ECO:0000256" key="1">
    <source>
        <dbReference type="ARBA" id="ARBA00025771"/>
    </source>
</evidence>
<dbReference type="HOGENOM" id="CLU_031567_2_1_1"/>
<dbReference type="InterPro" id="IPR036388">
    <property type="entry name" value="WH-like_DNA-bd_sf"/>
</dbReference>
<dbReference type="InterPro" id="IPR045114">
    <property type="entry name" value="Csn12-like"/>
</dbReference>
<dbReference type="eggNOG" id="KOG2688">
    <property type="taxonomic scope" value="Eukaryota"/>
</dbReference>
<dbReference type="PROSITE" id="PS50250">
    <property type="entry name" value="PCI"/>
    <property type="match status" value="1"/>
</dbReference>
<dbReference type="Gene3D" id="1.10.10.10">
    <property type="entry name" value="Winged helix-like DNA-binding domain superfamily/Winged helix DNA-binding domain"/>
    <property type="match status" value="1"/>
</dbReference>
<comment type="similarity">
    <text evidence="1">Belongs to the CSN12 family.</text>
</comment>
<dbReference type="SMART" id="SM00753">
    <property type="entry name" value="PAM"/>
    <property type="match status" value="1"/>
</dbReference>
<sequence length="426" mass="49606">MESIQFLIDKLNREDGEGLAEGLKDYPNSINVGNLSLDIIEKDSSLTIEIGNILKDYIRLNKALNSPDKTEKFYTSNDLLKNLNRFAEQKTVWIVKSLMVITKNLINYAIEADDYIEKNPTIVLESNHFSGNQQDESCLIIAARTIHNSYKLCLNDRNEDLLQSRRQCIYYFVGQELKIYHKLNNKDMAKNMEKVFKSKEDELPSLSSIPKSHAITYLYYSGALSCGDGNFKNAYFKFKYAYQLCSKKDMKHKENILVYLIPLKFLITKKYPNLTKLKMFPKNYEIYNKIFTSLINGDLKTFEKYFELYENFFLKKNLYLVIENLTNFILLKLFKTIYKSNNLSSHLSIITITRGLEFSKYHTNNSELERSSNMIGILNQDETECIIANLIYQGYIKGYLSHTNGVLVLSKKDPFPKQVKLHDDME</sequence>
<organism evidence="3 4">
    <name type="scientific">Wickerhamomyces ciferrii (strain ATCC 14091 / BCRC 22168 / CBS 111 / JCM 3599 / NBRC 0793 / NRRL Y-1031 F-60-10)</name>
    <name type="common">Yeast</name>
    <name type="synonym">Pichia ciferrii</name>
    <dbReference type="NCBI Taxonomy" id="1206466"/>
    <lineage>
        <taxon>Eukaryota</taxon>
        <taxon>Fungi</taxon>
        <taxon>Dikarya</taxon>
        <taxon>Ascomycota</taxon>
        <taxon>Saccharomycotina</taxon>
        <taxon>Saccharomycetes</taxon>
        <taxon>Phaffomycetales</taxon>
        <taxon>Wickerhamomycetaceae</taxon>
        <taxon>Wickerhamomyces</taxon>
    </lineage>
</organism>
<dbReference type="Proteomes" id="UP000009328">
    <property type="component" value="Unassembled WGS sequence"/>
</dbReference>
<dbReference type="GO" id="GO:0003690">
    <property type="term" value="F:double-stranded DNA binding"/>
    <property type="evidence" value="ECO:0007669"/>
    <property type="project" value="InterPro"/>
</dbReference>
<dbReference type="STRING" id="1206466.K0KHV1"/>
<dbReference type="InParanoid" id="K0KHV1"/>
<name>K0KHV1_WICCF</name>
<proteinExistence type="inferred from homology"/>